<organism evidence="4 5">
    <name type="scientific">Methanohalophilus portucalensis FDF-1</name>
    <dbReference type="NCBI Taxonomy" id="523843"/>
    <lineage>
        <taxon>Archaea</taxon>
        <taxon>Methanobacteriati</taxon>
        <taxon>Methanobacteriota</taxon>
        <taxon>Stenosarchaea group</taxon>
        <taxon>Methanomicrobia</taxon>
        <taxon>Methanosarcinales</taxon>
        <taxon>Methanosarcinaceae</taxon>
        <taxon>Methanohalophilus</taxon>
    </lineage>
</organism>
<dbReference type="RefSeq" id="WP_327078527.1">
    <property type="nucleotide sequence ID" value="NZ_FXBN01000001.1"/>
</dbReference>
<sequence length="212" mass="22989">MEEQLRDYTMTLDRFRPVFAGPISRLAKIFADTGITPNQVTLASLLFSAVAGLCYALGAANIFLIGAALIFVVLNSLFDALDGSMARYLLINDKAGDFLDHVVDRYADVFIVGGLVFGGYAGWGIGLFTMVGILLTSYLGTQAQALSIGRFYGGIMGRADRLVLIMAASLLHIIYPQAIFGYTLLGWSLILMGIASHVTALQRIHFIRTRLG</sequence>
<dbReference type="GO" id="GO:0008654">
    <property type="term" value="P:phospholipid biosynthetic process"/>
    <property type="evidence" value="ECO:0007669"/>
    <property type="project" value="InterPro"/>
</dbReference>
<dbReference type="Proteomes" id="UP000193969">
    <property type="component" value="Unassembled WGS sequence"/>
</dbReference>
<proteinExistence type="inferred from homology"/>
<feature type="transmembrane region" description="Helical" evidence="3">
    <location>
        <begin position="45"/>
        <end position="74"/>
    </location>
</feature>
<dbReference type="EMBL" id="FXBN01000001">
    <property type="protein sequence ID" value="SMH32643.1"/>
    <property type="molecule type" value="Genomic_DNA"/>
</dbReference>
<evidence type="ECO:0000256" key="1">
    <source>
        <dbReference type="ARBA" id="ARBA00022679"/>
    </source>
</evidence>
<dbReference type="PROSITE" id="PS00379">
    <property type="entry name" value="CDP_ALCOHOL_P_TRANSF"/>
    <property type="match status" value="1"/>
</dbReference>
<feature type="transmembrane region" description="Helical" evidence="3">
    <location>
        <begin position="162"/>
        <end position="178"/>
    </location>
</feature>
<dbReference type="AlphaFoldDB" id="A0A1X7N5I7"/>
<keyword evidence="3" id="KW-0812">Transmembrane</keyword>
<dbReference type="InterPro" id="IPR000462">
    <property type="entry name" value="CDP-OH_P_trans"/>
</dbReference>
<dbReference type="InterPro" id="IPR048254">
    <property type="entry name" value="CDP_ALCOHOL_P_TRANSF_CS"/>
</dbReference>
<gene>
    <name evidence="4" type="ORF">SAMN06264941_0614</name>
</gene>
<reference evidence="5" key="1">
    <citation type="submission" date="2017-04" db="EMBL/GenBank/DDBJ databases">
        <authorList>
            <person name="Varghese N."/>
            <person name="Submissions S."/>
        </authorList>
    </citation>
    <scope>NUCLEOTIDE SEQUENCE [LARGE SCALE GENOMIC DNA]</scope>
    <source>
        <strain evidence="5">FDF-1</strain>
    </source>
</reference>
<feature type="transmembrane region" description="Helical" evidence="3">
    <location>
        <begin position="184"/>
        <end position="201"/>
    </location>
</feature>
<keyword evidence="1 2" id="KW-0808">Transferase</keyword>
<evidence type="ECO:0000313" key="4">
    <source>
        <dbReference type="EMBL" id="SMH32643.1"/>
    </source>
</evidence>
<dbReference type="GO" id="GO:0016780">
    <property type="term" value="F:phosphotransferase activity, for other substituted phosphate groups"/>
    <property type="evidence" value="ECO:0007669"/>
    <property type="project" value="InterPro"/>
</dbReference>
<comment type="similarity">
    <text evidence="2">Belongs to the CDP-alcohol phosphatidyltransferase class-I family.</text>
</comment>
<evidence type="ECO:0000256" key="3">
    <source>
        <dbReference type="SAM" id="Phobius"/>
    </source>
</evidence>
<evidence type="ECO:0000256" key="2">
    <source>
        <dbReference type="RuleBase" id="RU003750"/>
    </source>
</evidence>
<protein>
    <submittedName>
        <fullName evidence="4">CDP-diacylglycerol--glycerol-3-phosphate 3-phosphatidyltransferase/archaetidylinositol phosphate synthase</fullName>
    </submittedName>
</protein>
<feature type="transmembrane region" description="Helical" evidence="3">
    <location>
        <begin position="120"/>
        <end position="141"/>
    </location>
</feature>
<dbReference type="Pfam" id="PF01066">
    <property type="entry name" value="CDP-OH_P_transf"/>
    <property type="match status" value="1"/>
</dbReference>
<evidence type="ECO:0000313" key="5">
    <source>
        <dbReference type="Proteomes" id="UP000193969"/>
    </source>
</evidence>
<dbReference type="GO" id="GO:0016020">
    <property type="term" value="C:membrane"/>
    <property type="evidence" value="ECO:0007669"/>
    <property type="project" value="InterPro"/>
</dbReference>
<keyword evidence="3" id="KW-0472">Membrane</keyword>
<keyword evidence="3" id="KW-1133">Transmembrane helix</keyword>
<dbReference type="InterPro" id="IPR043130">
    <property type="entry name" value="CDP-OH_PTrfase_TM_dom"/>
</dbReference>
<dbReference type="Gene3D" id="1.20.120.1760">
    <property type="match status" value="1"/>
</dbReference>
<name>A0A1X7N5I7_9EURY</name>
<accession>A0A1X7N5I7</accession>
<keyword evidence="5" id="KW-1185">Reference proteome</keyword>